<dbReference type="SUPFAM" id="SSF101967">
    <property type="entry name" value="Adhesin YadA, collagen-binding domain"/>
    <property type="match status" value="2"/>
</dbReference>
<proteinExistence type="predicted"/>
<comment type="caution">
    <text evidence="7">The sequence shown here is derived from an EMBL/GenBank/DDBJ whole genome shotgun (WGS) entry which is preliminary data.</text>
</comment>
<dbReference type="AlphaFoldDB" id="A0A3N1HQG6"/>
<dbReference type="RefSeq" id="WP_199719921.1">
    <property type="nucleotide sequence ID" value="NZ_RJKN01000002.1"/>
</dbReference>
<feature type="transmembrane region" description="Helical" evidence="5">
    <location>
        <begin position="645"/>
        <end position="664"/>
    </location>
</feature>
<dbReference type="Pfam" id="PF12698">
    <property type="entry name" value="ABC2_membrane_3"/>
    <property type="match status" value="1"/>
</dbReference>
<evidence type="ECO:0000256" key="1">
    <source>
        <dbReference type="ARBA" id="ARBA00004141"/>
    </source>
</evidence>
<keyword evidence="2 5" id="KW-0812">Transmembrane</keyword>
<evidence type="ECO:0000313" key="7">
    <source>
        <dbReference type="EMBL" id="ROP44632.1"/>
    </source>
</evidence>
<dbReference type="InterPro" id="IPR017500">
    <property type="entry name" value="Phage_infect_YhgE_N"/>
</dbReference>
<organism evidence="7 8">
    <name type="scientific">Pseudokineococcus lusitanus</name>
    <dbReference type="NCBI Taxonomy" id="763993"/>
    <lineage>
        <taxon>Bacteria</taxon>
        <taxon>Bacillati</taxon>
        <taxon>Actinomycetota</taxon>
        <taxon>Actinomycetes</taxon>
        <taxon>Kineosporiales</taxon>
        <taxon>Kineosporiaceae</taxon>
        <taxon>Pseudokineococcus</taxon>
    </lineage>
</organism>
<dbReference type="PANTHER" id="PTHR43077">
    <property type="entry name" value="TRANSPORT PERMEASE YVFS-RELATED"/>
    <property type="match status" value="1"/>
</dbReference>
<dbReference type="InParanoid" id="A0A3N1HQG6"/>
<feature type="domain" description="ABC-2 type transporter transmembrane" evidence="6">
    <location>
        <begin position="524"/>
        <end position="721"/>
    </location>
</feature>
<evidence type="ECO:0000256" key="4">
    <source>
        <dbReference type="ARBA" id="ARBA00023136"/>
    </source>
</evidence>
<evidence type="ECO:0000256" key="2">
    <source>
        <dbReference type="ARBA" id="ARBA00022692"/>
    </source>
</evidence>
<evidence type="ECO:0000259" key="6">
    <source>
        <dbReference type="Pfam" id="PF12698"/>
    </source>
</evidence>
<feature type="transmembrane region" description="Helical" evidence="5">
    <location>
        <begin position="584"/>
        <end position="609"/>
    </location>
</feature>
<feature type="transmembrane region" description="Helical" evidence="5">
    <location>
        <begin position="539"/>
        <end position="563"/>
    </location>
</feature>
<dbReference type="InterPro" id="IPR023908">
    <property type="entry name" value="xxxLxxG_rpt"/>
</dbReference>
<feature type="transmembrane region" description="Helical" evidence="5">
    <location>
        <begin position="615"/>
        <end position="638"/>
    </location>
</feature>
<dbReference type="NCBIfam" id="TIGR03062">
    <property type="entry name" value="pip_yhgE_Cterm"/>
    <property type="match status" value="1"/>
</dbReference>
<dbReference type="EMBL" id="RJKN01000002">
    <property type="protein sequence ID" value="ROP44632.1"/>
    <property type="molecule type" value="Genomic_DNA"/>
</dbReference>
<feature type="transmembrane region" description="Helical" evidence="5">
    <location>
        <begin position="39"/>
        <end position="58"/>
    </location>
</feature>
<keyword evidence="4 5" id="KW-0472">Membrane</keyword>
<dbReference type="InterPro" id="IPR017501">
    <property type="entry name" value="Phage_infect_YhgE_C"/>
</dbReference>
<dbReference type="Proteomes" id="UP000276232">
    <property type="component" value="Unassembled WGS sequence"/>
</dbReference>
<keyword evidence="8" id="KW-1185">Reference proteome</keyword>
<evidence type="ECO:0000313" key="8">
    <source>
        <dbReference type="Proteomes" id="UP000276232"/>
    </source>
</evidence>
<feature type="transmembrane region" description="Helical" evidence="5">
    <location>
        <begin position="705"/>
        <end position="724"/>
    </location>
</feature>
<dbReference type="NCBIfam" id="TIGR03057">
    <property type="entry name" value="xxxLxxG_by_4"/>
    <property type="match status" value="2"/>
</dbReference>
<protein>
    <submittedName>
        <fullName evidence="7">Putative membrane protein</fullName>
    </submittedName>
</protein>
<sequence length="740" mass="72326">MSARPGGGLAASLGAAWAAARAGAGSEARRLSASRMARLTLVALAVVPTLYAGLYLWANDDPYGRLDEVPAALVVEDEGASTGGVLVSLGAQVASDLEADGSFDWQRTDAADAAAGVADGRYEAAVTIPSGFSADLATVQAAVSAGEPAPPRQAQLLLTTNDATSYIGRTVAERVVDATRQAVVDQVGTQTADSFLVGFATVSQQLREAADGATQLGEGLGGAVEGADALTTGAGALVQGQEALVQGTGALADGAGQLADGTGAAVGGVDQLVTGVEQLDAGAGALADGLGQLEDGTAALPAQAQALADGASAVADGNAQVAATATALADASAQAVEGLDAARADLAAQLTALGLDDTQVAAVLEQADGLVAPVRDAQEQVAEADAALGALATGSRQVADGAGALAEAAPALAGGIAASSQGASALAEGTGQLADGVGPLADSARALDQGASALADGASQLADGQEQALAGTQQLADGAGALAEGLVPARDGATALADGLEQGAAGVPALDDDQRERAVGGITDPVATQSTSDATVSGYGAGLAPFFLALSLWIGGYVLFLVVRPLSRRAAAAGRSALGTAVGGYAPALALGVVQAVLLWGVVVGVLRLEPAQPLGLLAMMLLTSAAFVAVVHALVAWLGLPGQFLGLVLLVLQLVSAGGTFPWQTLPAPLASLHHVLPMGYAVDALRALGAGGTDVSARPVLEAVAVLGAYLVVSLVATALAARRRRVVAVSALRPLPA</sequence>
<accession>A0A3N1HQG6</accession>
<dbReference type="GO" id="GO:0016020">
    <property type="term" value="C:membrane"/>
    <property type="evidence" value="ECO:0007669"/>
    <property type="project" value="UniProtKB-SubCell"/>
</dbReference>
<gene>
    <name evidence="7" type="ORF">EDC03_0758</name>
</gene>
<name>A0A3N1HQG6_9ACTN</name>
<dbReference type="PANTHER" id="PTHR43077:SF5">
    <property type="entry name" value="PHAGE INFECTION PROTEIN"/>
    <property type="match status" value="1"/>
</dbReference>
<dbReference type="Gene3D" id="3.40.1710.10">
    <property type="entry name" value="abc type-2 transporter like domain"/>
    <property type="match status" value="1"/>
</dbReference>
<dbReference type="NCBIfam" id="TIGR03061">
    <property type="entry name" value="pip_yhgE_Nterm"/>
    <property type="match status" value="1"/>
</dbReference>
<evidence type="ECO:0000256" key="5">
    <source>
        <dbReference type="SAM" id="Phobius"/>
    </source>
</evidence>
<keyword evidence="3 5" id="KW-1133">Transmembrane helix</keyword>
<dbReference type="InterPro" id="IPR013525">
    <property type="entry name" value="ABC2_TM"/>
</dbReference>
<reference evidence="7 8" key="1">
    <citation type="journal article" date="2015" name="Stand. Genomic Sci.">
        <title>Genomic Encyclopedia of Bacterial and Archaeal Type Strains, Phase III: the genomes of soil and plant-associated and newly described type strains.</title>
        <authorList>
            <person name="Whitman W.B."/>
            <person name="Woyke T."/>
            <person name="Klenk H.P."/>
            <person name="Zhou Y."/>
            <person name="Lilburn T.G."/>
            <person name="Beck B.J."/>
            <person name="De Vos P."/>
            <person name="Vandamme P."/>
            <person name="Eisen J.A."/>
            <person name="Garrity G."/>
            <person name="Hugenholtz P."/>
            <person name="Kyrpides N.C."/>
        </authorList>
    </citation>
    <scope>NUCLEOTIDE SEQUENCE [LARGE SCALE GENOMIC DNA]</scope>
    <source>
        <strain evidence="7 8">CECT 7306</strain>
    </source>
</reference>
<evidence type="ECO:0000256" key="3">
    <source>
        <dbReference type="ARBA" id="ARBA00022989"/>
    </source>
</evidence>
<comment type="subcellular location">
    <subcellularLocation>
        <location evidence="1">Membrane</location>
        <topology evidence="1">Multi-pass membrane protein</topology>
    </subcellularLocation>
</comment>
<dbReference type="InterPro" id="IPR011049">
    <property type="entry name" value="Serralysin-like_metalloprot_C"/>
</dbReference>
<dbReference type="GO" id="GO:0140359">
    <property type="term" value="F:ABC-type transporter activity"/>
    <property type="evidence" value="ECO:0007669"/>
    <property type="project" value="InterPro"/>
</dbReference>
<dbReference type="InterPro" id="IPR051328">
    <property type="entry name" value="T7SS_ABC-Transporter"/>
</dbReference>